<reference evidence="1" key="1">
    <citation type="submission" date="2023-07" db="EMBL/GenBank/DDBJ databases">
        <title>Genome sequencing of multiple Borrelia sensu lato isolates.</title>
        <authorList>
            <person name="Mongodin E.F."/>
            <person name="Rudenko N."/>
            <person name="Fraser C.M."/>
            <person name="Schutzer S."/>
            <person name="Luft B."/>
            <person name="Morgan R."/>
            <person name="Chastens S."/>
            <person name="Qiu W."/>
        </authorList>
    </citation>
    <scope>NUCLEOTIDE SEQUENCE [LARGE SCALE GENOMIC DNA]</scope>
    <source>
        <strain evidence="1">PotiB3</strain>
    </source>
</reference>
<organism evidence="1 2">
    <name type="scientific">Borreliella lusitaniae</name>
    <dbReference type="NCBI Taxonomy" id="100177"/>
    <lineage>
        <taxon>Bacteria</taxon>
        <taxon>Pseudomonadati</taxon>
        <taxon>Spirochaetota</taxon>
        <taxon>Spirochaetia</taxon>
        <taxon>Spirochaetales</taxon>
        <taxon>Borreliaceae</taxon>
        <taxon>Borreliella</taxon>
    </lineage>
</organism>
<evidence type="ECO:0000313" key="1">
    <source>
        <dbReference type="EMBL" id="WNY69096.1"/>
    </source>
</evidence>
<dbReference type="RefSeq" id="WP_316384023.1">
    <property type="nucleotide sequence ID" value="NZ_CP132470.1"/>
</dbReference>
<dbReference type="Proteomes" id="UP001301963">
    <property type="component" value="Plasmid lp17"/>
</dbReference>
<dbReference type="EMBL" id="CP132470">
    <property type="protein sequence ID" value="WNY69096.1"/>
    <property type="molecule type" value="Genomic_DNA"/>
</dbReference>
<keyword evidence="1" id="KW-0614">Plasmid</keyword>
<sequence>MFLSHAIRALALELEISIIVLLSKVARSSAEGSDPSLSTLRE</sequence>
<keyword evidence="2" id="KW-1185">Reference proteome</keyword>
<accession>A0ABZ0CJA7</accession>
<name>A0ABZ0CJA7_9SPIR</name>
<evidence type="ECO:0000313" key="2">
    <source>
        <dbReference type="Proteomes" id="UP001301963"/>
    </source>
</evidence>
<geneLocation type="plasmid" evidence="1 2">
    <name>lp17</name>
</geneLocation>
<proteinExistence type="predicted"/>
<gene>
    <name evidence="1" type="ORF">QIA44_04520</name>
</gene>
<protein>
    <submittedName>
        <fullName evidence="1">Uncharacterized protein</fullName>
    </submittedName>
</protein>